<comment type="caution">
    <text evidence="1">The sequence shown here is derived from an EMBL/GenBank/DDBJ whole genome shotgun (WGS) entry which is preliminary data.</text>
</comment>
<reference evidence="1 2" key="1">
    <citation type="submission" date="2019-07" db="EMBL/GenBank/DDBJ databases">
        <title>Whole genome shotgun sequence of Halobacillus faecis NBRC 103569.</title>
        <authorList>
            <person name="Hosoyama A."/>
            <person name="Uohara A."/>
            <person name="Ohji S."/>
            <person name="Ichikawa N."/>
        </authorList>
    </citation>
    <scope>NUCLEOTIDE SEQUENCE [LARGE SCALE GENOMIC DNA]</scope>
    <source>
        <strain evidence="1 2">NBRC 103569</strain>
    </source>
</reference>
<proteinExistence type="predicted"/>
<dbReference type="Proteomes" id="UP000321886">
    <property type="component" value="Unassembled WGS sequence"/>
</dbReference>
<evidence type="ECO:0008006" key="3">
    <source>
        <dbReference type="Google" id="ProtNLM"/>
    </source>
</evidence>
<dbReference type="OrthoDB" id="2467384at2"/>
<dbReference type="EMBL" id="BJYD01000043">
    <property type="protein sequence ID" value="GEN55520.1"/>
    <property type="molecule type" value="Genomic_DNA"/>
</dbReference>
<dbReference type="RefSeq" id="WP_146818884.1">
    <property type="nucleotide sequence ID" value="NZ_BJYD01000043.1"/>
</dbReference>
<evidence type="ECO:0000313" key="1">
    <source>
        <dbReference type="EMBL" id="GEN55520.1"/>
    </source>
</evidence>
<dbReference type="Gene3D" id="1.10.1660.10">
    <property type="match status" value="1"/>
</dbReference>
<protein>
    <recommendedName>
        <fullName evidence="3">HTH merR-type domain-containing protein</fullName>
    </recommendedName>
</protein>
<name>A0A511WWM1_9BACI</name>
<gene>
    <name evidence="1" type="ORF">HFA01_37820</name>
</gene>
<accession>A0A511WWM1</accession>
<evidence type="ECO:0000313" key="2">
    <source>
        <dbReference type="Proteomes" id="UP000321886"/>
    </source>
</evidence>
<sequence>MGDTEYGFLAKYIAQELEVTTSTLRRWCLDLEHKHNYEFDRNEKNQRIFYKRDLIVLNSLKKFLDKSLKYEDALKAAITEKNDREIVDKTLSVHEEKRDENAFSVNEVREIIDETARRTREEVEKEFRDNLKEMYTFLEDRFHTEFEKREKGILDRLDRISEQKLLEVKQSTDNEQQKSNDELRETISNQIKKMYDDLTDKFSDDALQRDQELLNKIKQYQDEKAKEVAASVEGKQSFWKRLFS</sequence>
<dbReference type="AlphaFoldDB" id="A0A511WWM1"/>
<keyword evidence="2" id="KW-1185">Reference proteome</keyword>
<organism evidence="1 2">
    <name type="scientific">Halobacillus faecis</name>
    <dbReference type="NCBI Taxonomy" id="360184"/>
    <lineage>
        <taxon>Bacteria</taxon>
        <taxon>Bacillati</taxon>
        <taxon>Bacillota</taxon>
        <taxon>Bacilli</taxon>
        <taxon>Bacillales</taxon>
        <taxon>Bacillaceae</taxon>
        <taxon>Halobacillus</taxon>
    </lineage>
</organism>